<dbReference type="EMBL" id="BPOP01000003">
    <property type="protein sequence ID" value="GJB90459.1"/>
    <property type="molecule type" value="Genomic_DNA"/>
</dbReference>
<dbReference type="Proteomes" id="UP000737420">
    <property type="component" value="Unassembled WGS sequence"/>
</dbReference>
<comment type="caution">
    <text evidence="2">The sequence shown here is derived from an EMBL/GenBank/DDBJ whole genome shotgun (WGS) entry which is preliminary data.</text>
</comment>
<keyword evidence="1" id="KW-1133">Transmembrane helix</keyword>
<evidence type="ECO:0000256" key="1">
    <source>
        <dbReference type="SAM" id="Phobius"/>
    </source>
</evidence>
<evidence type="ECO:0000313" key="2">
    <source>
        <dbReference type="EMBL" id="GJB90459.1"/>
    </source>
</evidence>
<gene>
    <name evidence="2" type="ORF">KAM382_05200</name>
</gene>
<keyword evidence="1" id="KW-0472">Membrane</keyword>
<proteinExistence type="predicted"/>
<organism evidence="2 3">
    <name type="scientific">Aeromonas caviae</name>
    <name type="common">Aeromonas punctata</name>
    <dbReference type="NCBI Taxonomy" id="648"/>
    <lineage>
        <taxon>Bacteria</taxon>
        <taxon>Pseudomonadati</taxon>
        <taxon>Pseudomonadota</taxon>
        <taxon>Gammaproteobacteria</taxon>
        <taxon>Aeromonadales</taxon>
        <taxon>Aeromonadaceae</taxon>
        <taxon>Aeromonas</taxon>
    </lineage>
</organism>
<feature type="transmembrane region" description="Helical" evidence="1">
    <location>
        <begin position="46"/>
        <end position="66"/>
    </location>
</feature>
<protein>
    <submittedName>
        <fullName evidence="2">Uncharacterized protein</fullName>
    </submittedName>
</protein>
<keyword evidence="1" id="KW-0812">Transmembrane</keyword>
<reference evidence="2 3" key="1">
    <citation type="submission" date="2021-07" db="EMBL/GenBank/DDBJ databases">
        <title>Draft genome sequence of carbapenem-resistant Aeromonas spp. in Japan.</title>
        <authorList>
            <person name="Maehana S."/>
            <person name="Suzuki M."/>
            <person name="Kitasato H."/>
        </authorList>
    </citation>
    <scope>NUCLEOTIDE SEQUENCE [LARGE SCALE GENOMIC DNA]</scope>
    <source>
        <strain evidence="2 3">KAM382</strain>
    </source>
</reference>
<accession>A0ABD0B2U6</accession>
<dbReference type="AlphaFoldDB" id="A0ABD0B2U6"/>
<evidence type="ECO:0000313" key="3">
    <source>
        <dbReference type="Proteomes" id="UP000737420"/>
    </source>
</evidence>
<sequence length="71" mass="8057">MPMNWIARALLLAALLAVLVWGQEKEYGFWSLGFLLAAWVMLEPRLRPVLILLPVAGMTGVVTLLWQQGWH</sequence>
<name>A0ABD0B2U6_AERCA</name>